<proteinExistence type="inferred from homology"/>
<keyword evidence="6" id="KW-1185">Reference proteome</keyword>
<dbReference type="Gene3D" id="3.40.1620.20">
    <property type="match status" value="1"/>
</dbReference>
<dbReference type="EMBL" id="CAJRAY010000097">
    <property type="protein sequence ID" value="CAG5092868.1"/>
    <property type="molecule type" value="Genomic_DNA"/>
</dbReference>
<protein>
    <submittedName>
        <fullName evidence="5">Fructokinase</fullName>
        <ecNumber evidence="5">2.7.1.4</ecNumber>
    </submittedName>
</protein>
<evidence type="ECO:0000313" key="5">
    <source>
        <dbReference type="EMBL" id="CAG5092868.1"/>
    </source>
</evidence>
<reference evidence="5 6" key="1">
    <citation type="submission" date="2021-04" db="EMBL/GenBank/DDBJ databases">
        <authorList>
            <person name="Rakotoarivonina H."/>
        </authorList>
    </citation>
    <scope>NUCLEOTIDE SEQUENCE [LARGE SCALE GENOMIC DNA]</scope>
    <source>
        <strain evidence="5 6">XE</strain>
    </source>
</reference>
<evidence type="ECO:0000256" key="3">
    <source>
        <dbReference type="ARBA" id="ARBA00022777"/>
    </source>
</evidence>
<gene>
    <name evidence="5" type="primary">txxe 3738</name>
    <name evidence="5" type="ORF">TXXE_18960</name>
</gene>
<organism evidence="5 6">
    <name type="scientific">Thermobacillus xylanilyticus</name>
    <dbReference type="NCBI Taxonomy" id="76633"/>
    <lineage>
        <taxon>Bacteria</taxon>
        <taxon>Bacillati</taxon>
        <taxon>Bacillota</taxon>
        <taxon>Bacilli</taxon>
        <taxon>Bacillales</taxon>
        <taxon>Paenibacillaceae</taxon>
        <taxon>Thermobacillus</taxon>
    </lineage>
</organism>
<dbReference type="PANTHER" id="PTHR43085:SF57">
    <property type="entry name" value="CARBOHYDRATE KINASE PFKB DOMAIN-CONTAINING PROTEIN"/>
    <property type="match status" value="1"/>
</dbReference>
<dbReference type="GO" id="GO:0008865">
    <property type="term" value="F:fructokinase activity"/>
    <property type="evidence" value="ECO:0007669"/>
    <property type="project" value="UniProtKB-EC"/>
</dbReference>
<evidence type="ECO:0000256" key="1">
    <source>
        <dbReference type="ARBA" id="ARBA00010688"/>
    </source>
</evidence>
<dbReference type="InterPro" id="IPR011611">
    <property type="entry name" value="PfkB_dom"/>
</dbReference>
<dbReference type="InterPro" id="IPR029056">
    <property type="entry name" value="Ribokinase-like"/>
</dbReference>
<comment type="caution">
    <text evidence="5">The sequence shown here is derived from an EMBL/GenBank/DDBJ whole genome shotgun (WGS) entry which is preliminary data.</text>
</comment>
<keyword evidence="2 5" id="KW-0808">Transferase</keyword>
<dbReference type="RefSeq" id="WP_244860682.1">
    <property type="nucleotide sequence ID" value="NZ_CAJRAY010000097.1"/>
</dbReference>
<dbReference type="Gene3D" id="3.40.1190.30">
    <property type="match status" value="1"/>
</dbReference>
<dbReference type="Pfam" id="PF00294">
    <property type="entry name" value="PfkB"/>
    <property type="match status" value="1"/>
</dbReference>
<feature type="domain" description="Carbohydrate kinase PfkB" evidence="4">
    <location>
        <begin position="17"/>
        <end position="304"/>
    </location>
</feature>
<evidence type="ECO:0000313" key="6">
    <source>
        <dbReference type="Proteomes" id="UP000681526"/>
    </source>
</evidence>
<name>A0ABM8V911_THEXY</name>
<dbReference type="InterPro" id="IPR050306">
    <property type="entry name" value="PfkB_Carbo_kinase"/>
</dbReference>
<dbReference type="Gene3D" id="6.10.140.490">
    <property type="match status" value="1"/>
</dbReference>
<sequence length="323" mass="34955">MFRLDHPVTLKEKPCDILTVGELLIDMISEAYDDAVNSNTYSRFFGGSAANLALNTNKLGLRSRVASAVGKDGFGAFLTRQLEQEGIPTDCIQVTEDATSIVVITKSRSTPQPIFYRGADFQLNFTPELEHAVKQTKIVHFSCWPISREPARSTIGQILSAARAAGALIGFDPNYHPAIWNKGEDGVACVKSIIGQVDVVKPSKDDADRLFGTDTPDNHLARFLDLGAGLVILTMGADGALVSNGKDKLHVDSVATEVVDATGAGDAFWAGFYSGLIHQLSLLDAVKFGMEVSAYKLRCVGPVRQYPDIYQLADHKHGGEQRS</sequence>
<evidence type="ECO:0000256" key="2">
    <source>
        <dbReference type="ARBA" id="ARBA00022679"/>
    </source>
</evidence>
<dbReference type="Proteomes" id="UP000681526">
    <property type="component" value="Unassembled WGS sequence"/>
</dbReference>
<dbReference type="CDD" id="cd01166">
    <property type="entry name" value="KdgK"/>
    <property type="match status" value="1"/>
</dbReference>
<accession>A0ABM8V911</accession>
<dbReference type="PRINTS" id="PR00990">
    <property type="entry name" value="RIBOKINASE"/>
</dbReference>
<dbReference type="PANTHER" id="PTHR43085">
    <property type="entry name" value="HEXOKINASE FAMILY MEMBER"/>
    <property type="match status" value="1"/>
</dbReference>
<dbReference type="SUPFAM" id="SSF53613">
    <property type="entry name" value="Ribokinase-like"/>
    <property type="match status" value="1"/>
</dbReference>
<keyword evidence="3" id="KW-0418">Kinase</keyword>
<evidence type="ECO:0000259" key="4">
    <source>
        <dbReference type="Pfam" id="PF00294"/>
    </source>
</evidence>
<comment type="similarity">
    <text evidence="1">Belongs to the carbohydrate kinase PfkB family.</text>
</comment>
<dbReference type="EC" id="2.7.1.4" evidence="5"/>
<dbReference type="InterPro" id="IPR002139">
    <property type="entry name" value="Ribo/fructo_kinase"/>
</dbReference>